<sequence length="498" mass="53645">MEDPVEPEHGVAAELVCLRAQLAAKDERIDLLLVQIAELTTQVQALVLRLSKDSSTSSKPPSSDGPGKRPRGGSSRTRSGRKPGKQPGDPGTALRQVEDPNERILIPAPSACAECDASLIEVPVRAVRRRQVFDLATPPPPQVIEYAADVKCCPGCGKRAMGDFPDGVESAAQYGPDITTKVADAVLGNHIPVHRSTLLVMELCGMKVSTGFAAGLRSKAARLLESGFLPAVRALLAGAPVVHADETFTRAAAKTVFLHVASTAHLTLMHTGDRSTATIDAGEVLPHLSGVLVRDGYAGYTHLDHVLHAWCGAHLLRDLRGIHEADPQGQLWARAMADALLEANRLATAAREAGREELVAEELRTINRLYTGALARSRQDNRAKSTELARHARTLARRFEEHRKVILRFTTDLAVPFTNNQAERDIRPAKVQQRSSGGCWRTLQDLATSPSSSRTCRPRPSGAPAGTTHSSVSSPPGHGSRTPSHPTQQQHDRTAQPR</sequence>
<dbReference type="Pfam" id="PF20042">
    <property type="entry name" value="DUF6444"/>
    <property type="match status" value="1"/>
</dbReference>
<evidence type="ECO:0000256" key="1">
    <source>
        <dbReference type="SAM" id="MobiDB-lite"/>
    </source>
</evidence>
<feature type="domain" description="DUF6444" evidence="3">
    <location>
        <begin position="13"/>
        <end position="93"/>
    </location>
</feature>
<dbReference type="Pfam" id="PF03050">
    <property type="entry name" value="DDE_Tnp_IS66"/>
    <property type="match status" value="1"/>
</dbReference>
<dbReference type="InterPro" id="IPR045618">
    <property type="entry name" value="DUF6444"/>
</dbReference>
<feature type="region of interest" description="Disordered" evidence="1">
    <location>
        <begin position="444"/>
        <end position="498"/>
    </location>
</feature>
<gene>
    <name evidence="4" type="ORF">QFZ49_005967</name>
</gene>
<dbReference type="RefSeq" id="WP_307629431.1">
    <property type="nucleotide sequence ID" value="NZ_JAUSZS010000007.1"/>
</dbReference>
<dbReference type="NCBIfam" id="NF033517">
    <property type="entry name" value="transpos_IS66"/>
    <property type="match status" value="1"/>
</dbReference>
<accession>A0ABU0RVH1</accession>
<dbReference type="EMBL" id="JAUSZS010000007">
    <property type="protein sequence ID" value="MDQ0935995.1"/>
    <property type="molecule type" value="Genomic_DNA"/>
</dbReference>
<evidence type="ECO:0000313" key="4">
    <source>
        <dbReference type="EMBL" id="MDQ0935995.1"/>
    </source>
</evidence>
<feature type="compositionally biased region" description="Low complexity" evidence="1">
    <location>
        <begin position="53"/>
        <end position="65"/>
    </location>
</feature>
<evidence type="ECO:0000313" key="5">
    <source>
        <dbReference type="Proteomes" id="UP001223072"/>
    </source>
</evidence>
<protein>
    <submittedName>
        <fullName evidence="4">Transposase</fullName>
    </submittedName>
</protein>
<organism evidence="4 5">
    <name type="scientific">Streptomyces turgidiscabies</name>
    <dbReference type="NCBI Taxonomy" id="85558"/>
    <lineage>
        <taxon>Bacteria</taxon>
        <taxon>Bacillati</taxon>
        <taxon>Actinomycetota</taxon>
        <taxon>Actinomycetes</taxon>
        <taxon>Kitasatosporales</taxon>
        <taxon>Streptomycetaceae</taxon>
        <taxon>Streptomyces</taxon>
    </lineage>
</organism>
<dbReference type="PANTHER" id="PTHR33678">
    <property type="entry name" value="BLL1576 PROTEIN"/>
    <property type="match status" value="1"/>
</dbReference>
<name>A0ABU0RVH1_9ACTN</name>
<feature type="region of interest" description="Disordered" evidence="1">
    <location>
        <begin position="52"/>
        <end position="100"/>
    </location>
</feature>
<comment type="caution">
    <text evidence="4">The sequence shown here is derived from an EMBL/GenBank/DDBJ whole genome shotgun (WGS) entry which is preliminary data.</text>
</comment>
<dbReference type="PANTHER" id="PTHR33678:SF1">
    <property type="entry name" value="BLL1576 PROTEIN"/>
    <property type="match status" value="1"/>
</dbReference>
<evidence type="ECO:0000259" key="2">
    <source>
        <dbReference type="Pfam" id="PF03050"/>
    </source>
</evidence>
<dbReference type="Proteomes" id="UP001223072">
    <property type="component" value="Unassembled WGS sequence"/>
</dbReference>
<reference evidence="4 5" key="1">
    <citation type="submission" date="2023-07" db="EMBL/GenBank/DDBJ databases">
        <title>Comparative genomics of wheat-associated soil bacteria to identify genetic determinants of phenazine resistance.</title>
        <authorList>
            <person name="Mouncey N."/>
        </authorList>
    </citation>
    <scope>NUCLEOTIDE SEQUENCE [LARGE SCALE GENOMIC DNA]</scope>
    <source>
        <strain evidence="4 5">W2I16</strain>
    </source>
</reference>
<feature type="compositionally biased region" description="Low complexity" evidence="1">
    <location>
        <begin position="467"/>
        <end position="480"/>
    </location>
</feature>
<dbReference type="InterPro" id="IPR052344">
    <property type="entry name" value="Transposase-related"/>
</dbReference>
<feature type="domain" description="Transposase IS66 central" evidence="2">
    <location>
        <begin position="173"/>
        <end position="440"/>
    </location>
</feature>
<dbReference type="InterPro" id="IPR004291">
    <property type="entry name" value="Transposase_IS66_central"/>
</dbReference>
<feature type="compositionally biased region" description="Low complexity" evidence="1">
    <location>
        <begin position="448"/>
        <end position="460"/>
    </location>
</feature>
<proteinExistence type="predicted"/>
<evidence type="ECO:0000259" key="3">
    <source>
        <dbReference type="Pfam" id="PF20042"/>
    </source>
</evidence>
<keyword evidence="5" id="KW-1185">Reference proteome</keyword>